<comment type="caution">
    <text evidence="2">The sequence shown here is derived from an EMBL/GenBank/DDBJ whole genome shotgun (WGS) entry which is preliminary data.</text>
</comment>
<dbReference type="InterPro" id="IPR044822">
    <property type="entry name" value="Myb_DNA-bind_4"/>
</dbReference>
<dbReference type="OrthoDB" id="7554781at2759"/>
<dbReference type="PaxDb" id="67767-A0A0J7K5J6"/>
<dbReference type="AlphaFoldDB" id="A0A0J7K5J6"/>
<evidence type="ECO:0000313" key="2">
    <source>
        <dbReference type="EMBL" id="KMQ85534.1"/>
    </source>
</evidence>
<reference evidence="2 3" key="1">
    <citation type="submission" date="2015-04" db="EMBL/GenBank/DDBJ databases">
        <title>Lasius niger genome sequencing.</title>
        <authorList>
            <person name="Konorov E.A."/>
            <person name="Nikitin M.A."/>
            <person name="Kirill M.V."/>
            <person name="Chang P."/>
        </authorList>
    </citation>
    <scope>NUCLEOTIDE SEQUENCE [LARGE SCALE GENOMIC DNA]</scope>
    <source>
        <tissue evidence="2">Whole</tissue>
    </source>
</reference>
<proteinExistence type="predicted"/>
<dbReference type="Pfam" id="PF13837">
    <property type="entry name" value="Myb_DNA-bind_4"/>
    <property type="match status" value="1"/>
</dbReference>
<sequence length="268" mass="31756">MPKMPFCKHCCATIKSLDDVPKHRCFIGKNVFINKDNKFFYTHEYVETNEQNDVLENAEVFDDDANHQCQVEEYATKVHENSGVTKEMSFKQNAVWTKNATLTLLSLYEANLHKVDHKNKKIQLWTTISAGLYSFDIKMSPDQVRWKINALIKKYKESLHGTGSNNARIKLELERQWLQYLKINEDRFKATDERYEKYLKVKTDENQFKKRYLNLREREIEQKNTITAKKLKVKQDIHNEKMELERLKCNYLAKLADSKKEMTDADSD</sequence>
<feature type="domain" description="Myb/SANT-like DNA-binding" evidence="1">
    <location>
        <begin position="95"/>
        <end position="164"/>
    </location>
</feature>
<dbReference type="Proteomes" id="UP000036403">
    <property type="component" value="Unassembled WGS sequence"/>
</dbReference>
<protein>
    <recommendedName>
        <fullName evidence="1">Myb/SANT-like DNA-binding domain-containing protein</fullName>
    </recommendedName>
</protein>
<evidence type="ECO:0000313" key="3">
    <source>
        <dbReference type="Proteomes" id="UP000036403"/>
    </source>
</evidence>
<dbReference type="EMBL" id="LBMM01013670">
    <property type="protein sequence ID" value="KMQ85534.1"/>
    <property type="molecule type" value="Genomic_DNA"/>
</dbReference>
<accession>A0A0J7K5J6</accession>
<keyword evidence="3" id="KW-1185">Reference proteome</keyword>
<name>A0A0J7K5J6_LASNI</name>
<evidence type="ECO:0000259" key="1">
    <source>
        <dbReference type="Pfam" id="PF13837"/>
    </source>
</evidence>
<gene>
    <name evidence="2" type="ORF">RF55_15858</name>
</gene>
<dbReference type="Gene3D" id="1.10.10.60">
    <property type="entry name" value="Homeodomain-like"/>
    <property type="match status" value="1"/>
</dbReference>
<organism evidence="2 3">
    <name type="scientific">Lasius niger</name>
    <name type="common">Black garden ant</name>
    <dbReference type="NCBI Taxonomy" id="67767"/>
    <lineage>
        <taxon>Eukaryota</taxon>
        <taxon>Metazoa</taxon>
        <taxon>Ecdysozoa</taxon>
        <taxon>Arthropoda</taxon>
        <taxon>Hexapoda</taxon>
        <taxon>Insecta</taxon>
        <taxon>Pterygota</taxon>
        <taxon>Neoptera</taxon>
        <taxon>Endopterygota</taxon>
        <taxon>Hymenoptera</taxon>
        <taxon>Apocrita</taxon>
        <taxon>Aculeata</taxon>
        <taxon>Formicoidea</taxon>
        <taxon>Formicidae</taxon>
        <taxon>Formicinae</taxon>
        <taxon>Lasius</taxon>
        <taxon>Lasius</taxon>
    </lineage>
</organism>